<dbReference type="AlphaFoldDB" id="F7DZF7"/>
<organism evidence="13 14">
    <name type="scientific">Equus caballus</name>
    <name type="common">Horse</name>
    <dbReference type="NCBI Taxonomy" id="9796"/>
    <lineage>
        <taxon>Eukaryota</taxon>
        <taxon>Metazoa</taxon>
        <taxon>Chordata</taxon>
        <taxon>Craniata</taxon>
        <taxon>Vertebrata</taxon>
        <taxon>Euteleostomi</taxon>
        <taxon>Mammalia</taxon>
        <taxon>Eutheria</taxon>
        <taxon>Laurasiatheria</taxon>
        <taxon>Perissodactyla</taxon>
        <taxon>Equidae</taxon>
        <taxon>Equus</taxon>
    </lineage>
</organism>
<keyword evidence="3 11" id="KW-0813">Transport</keyword>
<protein>
    <submittedName>
        <fullName evidence="13">Solute carrier family 25 member 53</fullName>
    </submittedName>
</protein>
<reference evidence="13" key="2">
    <citation type="submission" date="2025-08" db="UniProtKB">
        <authorList>
            <consortium name="Ensembl"/>
        </authorList>
    </citation>
    <scope>IDENTIFICATION</scope>
    <source>
        <strain evidence="13">Thoroughbred</strain>
    </source>
</reference>
<evidence type="ECO:0000313" key="15">
    <source>
        <dbReference type="VGNC" id="VGNC:23120"/>
    </source>
</evidence>
<dbReference type="HOGENOM" id="CLU_061821_1_0_1"/>
<evidence type="ECO:0000256" key="2">
    <source>
        <dbReference type="ARBA" id="ARBA00006375"/>
    </source>
</evidence>
<comment type="similarity">
    <text evidence="2 11">Belongs to the mitochondrial carrier (TC 2.A.29) family.</text>
</comment>
<dbReference type="Gene3D" id="1.50.40.10">
    <property type="entry name" value="Mitochondrial carrier domain"/>
    <property type="match status" value="1"/>
</dbReference>
<evidence type="ECO:0000256" key="7">
    <source>
        <dbReference type="ARBA" id="ARBA00022989"/>
    </source>
</evidence>
<dbReference type="Bgee" id="ENSECAG00000002977">
    <property type="expression patterns" value="Expressed in testis and 11 other cell types or tissues"/>
</dbReference>
<evidence type="ECO:0000256" key="1">
    <source>
        <dbReference type="ARBA" id="ARBA00004448"/>
    </source>
</evidence>
<keyword evidence="4 10" id="KW-0812">Transmembrane</keyword>
<evidence type="ECO:0000313" key="13">
    <source>
        <dbReference type="Ensembl" id="ENSECAP00000002022.3"/>
    </source>
</evidence>
<gene>
    <name evidence="13 15" type="primary">SLC25A53</name>
</gene>
<evidence type="ECO:0000313" key="14">
    <source>
        <dbReference type="Proteomes" id="UP000002281"/>
    </source>
</evidence>
<dbReference type="Pfam" id="PF00153">
    <property type="entry name" value="Mito_carr"/>
    <property type="match status" value="2"/>
</dbReference>
<keyword evidence="6" id="KW-0999">Mitochondrion inner membrane</keyword>
<dbReference type="VGNC" id="VGNC:23120">
    <property type="gene designation" value="SLC25A53"/>
</dbReference>
<dbReference type="PROSITE" id="PS50920">
    <property type="entry name" value="SOLCAR"/>
    <property type="match status" value="2"/>
</dbReference>
<keyword evidence="5" id="KW-0677">Repeat</keyword>
<accession>F7DZF7</accession>
<dbReference type="GO" id="GO:0005743">
    <property type="term" value="C:mitochondrial inner membrane"/>
    <property type="evidence" value="ECO:0007669"/>
    <property type="project" value="UniProtKB-SubCell"/>
</dbReference>
<dbReference type="PANTHER" id="PTHR46131:SF5">
    <property type="entry name" value="SOLUTE CARRIER FAMILY 25 MEMBER 53"/>
    <property type="match status" value="1"/>
</dbReference>
<evidence type="ECO:0000256" key="9">
    <source>
        <dbReference type="ARBA" id="ARBA00023136"/>
    </source>
</evidence>
<sequence>MSPLARPIGGARGRRPRAASGPRPLLAKGGAVDPGCGTPAREPARCQVQLGRTDRADLHFTREFAASPSLLFSLSPSASTLLRALRPAALNTSSLRLHAVVLSMGEQDHSPGKELQHWIRTEAPGKKSWHPQAYALGAVSNFMSTFLTFPIYKVVFRQQIHAVAVSEAVRQLWHEGPQYFYRGIYPPLLSKTLQGTLLFGTYDSLLYSLSPVGPHSLGHRWAAGLMSGVVEAVALSPFERVQNVLQDGRKQARFPSTFSILKEFNSYGFWGRLSLGYYRGFWPVLLRNSLGSALYFSFKDPIQNGLAQQGLPHWVPALVSGSVNGTIICLVLYPLIVLVANMQSQVGWQSMPSLWASAQDVWDTRGRKVFLIYRGGSLVILRSSVTWGLTTAIHDFLQRKFHFRKEVKD</sequence>
<evidence type="ECO:0000256" key="10">
    <source>
        <dbReference type="PROSITE-ProRule" id="PRU00282"/>
    </source>
</evidence>
<keyword evidence="9 10" id="KW-0472">Membrane</keyword>
<dbReference type="InterPro" id="IPR023395">
    <property type="entry name" value="MCP_dom_sf"/>
</dbReference>
<keyword evidence="7" id="KW-1133">Transmembrane helix</keyword>
<proteinExistence type="inferred from homology"/>
<evidence type="ECO:0000256" key="11">
    <source>
        <dbReference type="RuleBase" id="RU000488"/>
    </source>
</evidence>
<feature type="repeat" description="Solcar" evidence="10">
    <location>
        <begin position="128"/>
        <end position="208"/>
    </location>
</feature>
<dbReference type="InterPro" id="IPR052465">
    <property type="entry name" value="Mito_NAD+_Carrier"/>
</dbReference>
<feature type="compositionally biased region" description="Low complexity" evidence="12">
    <location>
        <begin position="18"/>
        <end position="27"/>
    </location>
</feature>
<keyword evidence="8" id="KW-0496">Mitochondrion</keyword>
<evidence type="ECO:0000256" key="8">
    <source>
        <dbReference type="ARBA" id="ARBA00023128"/>
    </source>
</evidence>
<evidence type="ECO:0000256" key="3">
    <source>
        <dbReference type="ARBA" id="ARBA00022448"/>
    </source>
</evidence>
<evidence type="ECO:0000256" key="5">
    <source>
        <dbReference type="ARBA" id="ARBA00022737"/>
    </source>
</evidence>
<dbReference type="PaxDb" id="9796-ENSECAP00000002022"/>
<dbReference type="InParanoid" id="F7DZF7"/>
<dbReference type="PANTHER" id="PTHR46131">
    <property type="entry name" value="SD08549P"/>
    <property type="match status" value="1"/>
</dbReference>
<reference evidence="13 14" key="1">
    <citation type="journal article" date="2009" name="Science">
        <title>Genome sequence, comparative analysis, and population genetics of the domestic horse.</title>
        <authorList>
            <consortium name="Broad Institute Genome Sequencing Platform"/>
            <consortium name="Broad Institute Whole Genome Assembly Team"/>
            <person name="Wade C.M."/>
            <person name="Giulotto E."/>
            <person name="Sigurdsson S."/>
            <person name="Zoli M."/>
            <person name="Gnerre S."/>
            <person name="Imsland F."/>
            <person name="Lear T.L."/>
            <person name="Adelson D.L."/>
            <person name="Bailey E."/>
            <person name="Bellone R.R."/>
            <person name="Bloecker H."/>
            <person name="Distl O."/>
            <person name="Edgar R.C."/>
            <person name="Garber M."/>
            <person name="Leeb T."/>
            <person name="Mauceli E."/>
            <person name="MacLeod J.N."/>
            <person name="Penedo M.C.T."/>
            <person name="Raison J.M."/>
            <person name="Sharpe T."/>
            <person name="Vogel J."/>
            <person name="Andersson L."/>
            <person name="Antczak D.F."/>
            <person name="Biagi T."/>
            <person name="Binns M.M."/>
            <person name="Chowdhary B.P."/>
            <person name="Coleman S.J."/>
            <person name="Della Valle G."/>
            <person name="Fryc S."/>
            <person name="Guerin G."/>
            <person name="Hasegawa T."/>
            <person name="Hill E.W."/>
            <person name="Jurka J."/>
            <person name="Kiialainen A."/>
            <person name="Lindgren G."/>
            <person name="Liu J."/>
            <person name="Magnani E."/>
            <person name="Mickelson J.R."/>
            <person name="Murray J."/>
            <person name="Nergadze S.G."/>
            <person name="Onofrio R."/>
            <person name="Pedroni S."/>
            <person name="Piras M.F."/>
            <person name="Raudsepp T."/>
            <person name="Rocchi M."/>
            <person name="Roeed K.H."/>
            <person name="Ryder O.A."/>
            <person name="Searle S."/>
            <person name="Skow L."/>
            <person name="Swinburne J.E."/>
            <person name="Syvaenen A.C."/>
            <person name="Tozaki T."/>
            <person name="Valberg S.J."/>
            <person name="Vaudin M."/>
            <person name="White J.R."/>
            <person name="Zody M.C."/>
            <person name="Lander E.S."/>
            <person name="Lindblad-Toh K."/>
        </authorList>
    </citation>
    <scope>NUCLEOTIDE SEQUENCE [LARGE SCALE GENOMIC DNA]</scope>
    <source>
        <strain evidence="13 14">Thoroughbred</strain>
    </source>
</reference>
<feature type="repeat" description="Solcar" evidence="10">
    <location>
        <begin position="215"/>
        <end position="305"/>
    </location>
</feature>
<feature type="region of interest" description="Disordered" evidence="12">
    <location>
        <begin position="1"/>
        <end position="42"/>
    </location>
</feature>
<dbReference type="GeneTree" id="ENSGT00940000161713"/>
<evidence type="ECO:0000256" key="4">
    <source>
        <dbReference type="ARBA" id="ARBA00022692"/>
    </source>
</evidence>
<dbReference type="SUPFAM" id="SSF103506">
    <property type="entry name" value="Mitochondrial carrier"/>
    <property type="match status" value="1"/>
</dbReference>
<comment type="subcellular location">
    <subcellularLocation>
        <location evidence="1">Mitochondrion inner membrane</location>
        <topology evidence="1">Multi-pass membrane protein</topology>
    </subcellularLocation>
</comment>
<dbReference type="Proteomes" id="UP000002281">
    <property type="component" value="Chromosome X"/>
</dbReference>
<keyword evidence="14" id="KW-1185">Reference proteome</keyword>
<evidence type="ECO:0000256" key="6">
    <source>
        <dbReference type="ARBA" id="ARBA00022792"/>
    </source>
</evidence>
<dbReference type="FunCoup" id="F7DZF7">
    <property type="interactions" value="538"/>
</dbReference>
<dbReference type="STRING" id="9796.ENSECAP00000002022"/>
<dbReference type="Ensembl" id="ENSECAT00000002825.3">
    <property type="protein sequence ID" value="ENSECAP00000002022.3"/>
    <property type="gene ID" value="ENSECAG00000002977.3"/>
</dbReference>
<name>F7DZF7_HORSE</name>
<evidence type="ECO:0000256" key="12">
    <source>
        <dbReference type="SAM" id="MobiDB-lite"/>
    </source>
</evidence>
<reference evidence="13" key="3">
    <citation type="submission" date="2025-09" db="UniProtKB">
        <authorList>
            <consortium name="Ensembl"/>
        </authorList>
    </citation>
    <scope>IDENTIFICATION</scope>
    <source>
        <strain evidence="13">Thoroughbred</strain>
    </source>
</reference>
<dbReference type="InterPro" id="IPR018108">
    <property type="entry name" value="MCP_transmembrane"/>
</dbReference>